<feature type="domain" description="CBS" evidence="8">
    <location>
        <begin position="214"/>
        <end position="272"/>
    </location>
</feature>
<dbReference type="NCBIfam" id="TIGR00393">
    <property type="entry name" value="kpsF"/>
    <property type="match status" value="1"/>
</dbReference>
<sequence length="329" mass="35114">MNDESLSEMGSDRHLLTLGREVLISEGRALIKLSDELEGNGFVDVVRLILACKGHVVILGVGKSGHVGKKIAASLASTGTPSFFIHPSEAKHGDLGMITAHDLAVLISYSGRSEEVLSLLPYLHDLGVNTVALTNFSNSELACKTNAHVALKVDREACPYNLAPTVSSSATLGVGDAIAMVLMKIKRFTKEEFSRNHPAGNLGKVLTVKVRDVMVRGDKVPALPPDTLFLDAVSYMANKRLGFVVVVDTFSRPLGVFTDGDMARVFKGNDSVAGLKISDVMEVNLRCVHEGELIADCIGIDVSAILVVDHKGKLLGVSHKHDLVASIAL</sequence>
<keyword evidence="3 7" id="KW-0129">CBS domain</keyword>
<evidence type="ECO:0000256" key="1">
    <source>
        <dbReference type="ARBA" id="ARBA00008165"/>
    </source>
</evidence>
<comment type="catalytic activity">
    <reaction evidence="4">
        <text>D-arabinose 5-phosphate = D-ribulose 5-phosphate</text>
        <dbReference type="Rhea" id="RHEA:23104"/>
        <dbReference type="ChEBI" id="CHEBI:57693"/>
        <dbReference type="ChEBI" id="CHEBI:58121"/>
        <dbReference type="EC" id="5.3.1.13"/>
    </reaction>
</comment>
<evidence type="ECO:0000313" key="11">
    <source>
        <dbReference type="EMBL" id="MBV4498409.1"/>
    </source>
</evidence>
<dbReference type="GO" id="GO:1901135">
    <property type="term" value="P:carbohydrate derivative metabolic process"/>
    <property type="evidence" value="ECO:0007669"/>
    <property type="project" value="InterPro"/>
</dbReference>
<keyword evidence="5" id="KW-0862">Zinc</keyword>
<dbReference type="CDD" id="cd05014">
    <property type="entry name" value="SIS_Kpsf"/>
    <property type="match status" value="1"/>
</dbReference>
<feature type="site" description="Catalytically relevant" evidence="6">
    <location>
        <position position="115"/>
    </location>
</feature>
<dbReference type="SMART" id="SM00116">
    <property type="entry name" value="CBS"/>
    <property type="match status" value="2"/>
</dbReference>
<accession>A0A923JMF4</accession>
<feature type="site" description="Catalytically relevant" evidence="6">
    <location>
        <position position="156"/>
    </location>
</feature>
<comment type="caution">
    <text evidence="10">The sequence shown here is derived from an EMBL/GenBank/DDBJ whole genome shotgun (WGS) entry which is preliminary data.</text>
</comment>
<comment type="similarity">
    <text evidence="1 4">Belongs to the SIS family. GutQ/KpsF subfamily.</text>
</comment>
<evidence type="ECO:0000256" key="3">
    <source>
        <dbReference type="ARBA" id="ARBA00023122"/>
    </source>
</evidence>
<keyword evidence="12" id="KW-1185">Reference proteome</keyword>
<dbReference type="InterPro" id="IPR050986">
    <property type="entry name" value="GutQ/KpsF_isomerases"/>
</dbReference>
<dbReference type="AlphaFoldDB" id="A0A923JMF4"/>
<feature type="site" description="Catalytically relevant" evidence="6">
    <location>
        <position position="197"/>
    </location>
</feature>
<keyword evidence="2" id="KW-0677">Repeat</keyword>
<dbReference type="PROSITE" id="PS51464">
    <property type="entry name" value="SIS"/>
    <property type="match status" value="1"/>
</dbReference>
<dbReference type="PANTHER" id="PTHR42745">
    <property type="match status" value="1"/>
</dbReference>
<feature type="domain" description="SIS" evidence="9">
    <location>
        <begin position="45"/>
        <end position="188"/>
    </location>
</feature>
<evidence type="ECO:0000256" key="7">
    <source>
        <dbReference type="PROSITE-ProRule" id="PRU00703"/>
    </source>
</evidence>
<evidence type="ECO:0000259" key="9">
    <source>
        <dbReference type="PROSITE" id="PS51464"/>
    </source>
</evidence>
<evidence type="ECO:0000256" key="4">
    <source>
        <dbReference type="PIRNR" id="PIRNR004692"/>
    </source>
</evidence>
<dbReference type="Proteomes" id="UP000636518">
    <property type="component" value="Unassembled WGS sequence"/>
</dbReference>
<dbReference type="InterPro" id="IPR035474">
    <property type="entry name" value="SIS_Kpsf"/>
</dbReference>
<dbReference type="SUPFAM" id="SSF53697">
    <property type="entry name" value="SIS domain"/>
    <property type="match status" value="1"/>
</dbReference>
<organism evidence="10">
    <name type="scientific">Pseudomonas zanjanensis</name>
    <dbReference type="NCBI Taxonomy" id="2745496"/>
    <lineage>
        <taxon>Bacteria</taxon>
        <taxon>Pseudomonadati</taxon>
        <taxon>Pseudomonadota</taxon>
        <taxon>Gammaproteobacteria</taxon>
        <taxon>Pseudomonadales</taxon>
        <taxon>Pseudomonadaceae</taxon>
        <taxon>Pseudomonas</taxon>
    </lineage>
</organism>
<dbReference type="InterPro" id="IPR004800">
    <property type="entry name" value="KdsD/KpsF-type"/>
</dbReference>
<dbReference type="InterPro" id="IPR046348">
    <property type="entry name" value="SIS_dom_sf"/>
</dbReference>
<evidence type="ECO:0000259" key="8">
    <source>
        <dbReference type="PROSITE" id="PS51371"/>
    </source>
</evidence>
<keyword evidence="4 10" id="KW-0413">Isomerase</keyword>
<dbReference type="EMBL" id="JABWRB020000005">
    <property type="protein sequence ID" value="MBV4498409.1"/>
    <property type="molecule type" value="Genomic_DNA"/>
</dbReference>
<dbReference type="PROSITE" id="PS51371">
    <property type="entry name" value="CBS"/>
    <property type="match status" value="1"/>
</dbReference>
<reference evidence="10 12" key="1">
    <citation type="journal article" date="2020" name="Microorganisms">
        <title>Reliable Identification of Environmental Pseudomonas Isolates Using the rpoD Gene.</title>
        <authorList>
            <consortium name="The Broad Institute Genome Sequencing Platform"/>
            <person name="Girard L."/>
            <person name="Lood C."/>
            <person name="Rokni-Zadeh H."/>
            <person name="van Noort V."/>
            <person name="Lavigne R."/>
            <person name="De Mot R."/>
        </authorList>
    </citation>
    <scope>NUCLEOTIDE SEQUENCE</scope>
    <source>
        <strain evidence="10 12">SWRI12</strain>
    </source>
</reference>
<dbReference type="GO" id="GO:0097367">
    <property type="term" value="F:carbohydrate derivative binding"/>
    <property type="evidence" value="ECO:0007669"/>
    <property type="project" value="InterPro"/>
</dbReference>
<dbReference type="GO" id="GO:0005975">
    <property type="term" value="P:carbohydrate metabolic process"/>
    <property type="evidence" value="ECO:0007669"/>
    <property type="project" value="InterPro"/>
</dbReference>
<dbReference type="FunFam" id="3.40.50.10490:FF:000011">
    <property type="entry name" value="Arabinose 5-phosphate isomerase"/>
    <property type="match status" value="1"/>
</dbReference>
<dbReference type="Gene3D" id="3.10.580.10">
    <property type="entry name" value="CBS-domain"/>
    <property type="match status" value="1"/>
</dbReference>
<reference evidence="11" key="3">
    <citation type="submission" date="2021-06" db="EMBL/GenBank/DDBJ databases">
        <title>Updating the genus Pseudomonas: Description of 43 new species and partition of the Pseudomonas putida group.</title>
        <authorList>
            <person name="Girard L."/>
            <person name="Lood C."/>
            <person name="Vandamme P."/>
            <person name="Rokni-Zadeh H."/>
            <person name="Van Noort V."/>
            <person name="Hofte M."/>
            <person name="Lavigne R."/>
            <person name="De Mot R."/>
        </authorList>
    </citation>
    <scope>NUCLEOTIDE SEQUENCE</scope>
    <source>
        <strain evidence="11">SWRI12</strain>
    </source>
</reference>
<evidence type="ECO:0000256" key="5">
    <source>
        <dbReference type="PIRSR" id="PIRSR004692-2"/>
    </source>
</evidence>
<gene>
    <name evidence="11" type="ORF">HU715_024010</name>
    <name evidence="10" type="ORF">HU715_18580</name>
</gene>
<dbReference type="Pfam" id="PF01380">
    <property type="entry name" value="SIS"/>
    <property type="match status" value="1"/>
</dbReference>
<evidence type="ECO:0000313" key="12">
    <source>
        <dbReference type="Proteomes" id="UP000636518"/>
    </source>
</evidence>
<dbReference type="EC" id="5.3.1.13" evidence="4"/>
<dbReference type="InterPro" id="IPR001347">
    <property type="entry name" value="SIS_dom"/>
</dbReference>
<evidence type="ECO:0000256" key="6">
    <source>
        <dbReference type="PIRSR" id="PIRSR004692-3"/>
    </source>
</evidence>
<protein>
    <recommendedName>
        <fullName evidence="4">Arabinose 5-phosphate isomerase</fullName>
        <shortName evidence="4">API</shortName>
        <ecNumber evidence="4">5.3.1.13</ecNumber>
    </recommendedName>
</protein>
<dbReference type="EMBL" id="JABWRB010000024">
    <property type="protein sequence ID" value="MBC3391666.1"/>
    <property type="molecule type" value="Genomic_DNA"/>
</dbReference>
<dbReference type="Pfam" id="PF00571">
    <property type="entry name" value="CBS"/>
    <property type="match status" value="2"/>
</dbReference>
<evidence type="ECO:0000256" key="2">
    <source>
        <dbReference type="ARBA" id="ARBA00022737"/>
    </source>
</evidence>
<proteinExistence type="inferred from homology"/>
<dbReference type="GO" id="GO:0046872">
    <property type="term" value="F:metal ion binding"/>
    <property type="evidence" value="ECO:0007669"/>
    <property type="project" value="UniProtKB-KW"/>
</dbReference>
<dbReference type="PANTHER" id="PTHR42745:SF1">
    <property type="entry name" value="ARABINOSE 5-PHOSPHATE ISOMERASE KDSD"/>
    <property type="match status" value="1"/>
</dbReference>
<feature type="site" description="Catalytically relevant" evidence="6">
    <location>
        <position position="63"/>
    </location>
</feature>
<dbReference type="PIRSF" id="PIRSF004692">
    <property type="entry name" value="KdsD_KpsF"/>
    <property type="match status" value="1"/>
</dbReference>
<evidence type="ECO:0000313" key="10">
    <source>
        <dbReference type="EMBL" id="MBC3391666.1"/>
    </source>
</evidence>
<dbReference type="InterPro" id="IPR046342">
    <property type="entry name" value="CBS_dom_sf"/>
</dbReference>
<name>A0A923JMF4_9PSED</name>
<keyword evidence="5" id="KW-0479">Metal-binding</keyword>
<dbReference type="Gene3D" id="3.40.50.10490">
    <property type="entry name" value="Glucose-6-phosphate isomerase like protein, domain 1"/>
    <property type="match status" value="1"/>
</dbReference>
<reference evidence="10" key="2">
    <citation type="submission" date="2020-07" db="EMBL/GenBank/DDBJ databases">
        <authorList>
            <person name="Lood C."/>
            <person name="Girard L."/>
        </authorList>
    </citation>
    <scope>NUCLEOTIDE SEQUENCE</scope>
    <source>
        <strain evidence="10">SWRI12</strain>
    </source>
</reference>
<feature type="binding site" evidence="5">
    <location>
        <position position="86"/>
    </location>
    <ligand>
        <name>Zn(2+)</name>
        <dbReference type="ChEBI" id="CHEBI:29105"/>
    </ligand>
</feature>
<dbReference type="RefSeq" id="WP_186707562.1">
    <property type="nucleotide sequence ID" value="NZ_JABWRB020000005.1"/>
</dbReference>
<dbReference type="GO" id="GO:0019146">
    <property type="term" value="F:arabinose-5-phosphate isomerase activity"/>
    <property type="evidence" value="ECO:0007669"/>
    <property type="project" value="UniProtKB-EC"/>
</dbReference>
<dbReference type="InterPro" id="IPR000644">
    <property type="entry name" value="CBS_dom"/>
</dbReference>